<protein>
    <submittedName>
        <fullName evidence="1">Uncharacterized protein</fullName>
    </submittedName>
</protein>
<evidence type="ECO:0000313" key="1">
    <source>
        <dbReference type="EMBL" id="NHZ39443.1"/>
    </source>
</evidence>
<keyword evidence="2" id="KW-1185">Reference proteome</keyword>
<proteinExistence type="predicted"/>
<accession>A0ABX0LYB8</accession>
<dbReference type="EMBL" id="VVIW01000002">
    <property type="protein sequence ID" value="NHZ39443.1"/>
    <property type="molecule type" value="Genomic_DNA"/>
</dbReference>
<dbReference type="RefSeq" id="WP_167075136.1">
    <property type="nucleotide sequence ID" value="NZ_VVIW01000002.1"/>
</dbReference>
<evidence type="ECO:0000313" key="2">
    <source>
        <dbReference type="Proteomes" id="UP000819052"/>
    </source>
</evidence>
<name>A0ABX0LYB8_9BURK</name>
<sequence length="81" mass="9221">MMPFIIDRNMLHAINRRATAILRGQDPNARASDSGEWPEPRIEFTREEIRAAMMIAKKRIASINDAAMPHTEARTANDVEM</sequence>
<comment type="caution">
    <text evidence="1">The sequence shown here is derived from an EMBL/GenBank/DDBJ whole genome shotgun (WGS) entry which is preliminary data.</text>
</comment>
<gene>
    <name evidence="1" type="ORF">F1609_04565</name>
</gene>
<dbReference type="Proteomes" id="UP000819052">
    <property type="component" value="Unassembled WGS sequence"/>
</dbReference>
<reference evidence="1 2" key="1">
    <citation type="submission" date="2019-09" db="EMBL/GenBank/DDBJ databases">
        <title>Taxonomy of Antarctic Massilia spp.: description of Massilia rubra sp. nov., Massilia aquatica sp. nov., Massilia mucilaginosa sp. nov., Massilia frigida sp. nov. isolated from streams, lakes and regoliths.</title>
        <authorList>
            <person name="Holochova P."/>
            <person name="Sedlacek I."/>
            <person name="Kralova S."/>
            <person name="Maslanova I."/>
            <person name="Busse H.-J."/>
            <person name="Stankova E."/>
            <person name="Vrbovska V."/>
            <person name="Kovarovic V."/>
            <person name="Bartak M."/>
            <person name="Svec P."/>
            <person name="Pantucek R."/>
        </authorList>
    </citation>
    <scope>NUCLEOTIDE SEQUENCE [LARGE SCALE GENOMIC DNA]</scope>
    <source>
        <strain evidence="1 2">CCM 8693</strain>
    </source>
</reference>
<organism evidence="1 2">
    <name type="scientific">Massilia aquatica</name>
    <dbReference type="NCBI Taxonomy" id="2609000"/>
    <lineage>
        <taxon>Bacteria</taxon>
        <taxon>Pseudomonadati</taxon>
        <taxon>Pseudomonadota</taxon>
        <taxon>Betaproteobacteria</taxon>
        <taxon>Burkholderiales</taxon>
        <taxon>Oxalobacteraceae</taxon>
        <taxon>Telluria group</taxon>
        <taxon>Massilia</taxon>
    </lineage>
</organism>